<dbReference type="PANTHER" id="PTHR14119:SF3">
    <property type="entry name" value="ISOCHORISMATASE DOMAIN-CONTAINING PROTEIN 2"/>
    <property type="match status" value="1"/>
</dbReference>
<evidence type="ECO:0000313" key="3">
    <source>
        <dbReference type="Proteomes" id="UP001141619"/>
    </source>
</evidence>
<dbReference type="InterPro" id="IPR050993">
    <property type="entry name" value="Isochorismatase_domain"/>
</dbReference>
<protein>
    <submittedName>
        <fullName evidence="2">Hydrolase</fullName>
    </submittedName>
</protein>
<dbReference type="InterPro" id="IPR036380">
    <property type="entry name" value="Isochorismatase-like_sf"/>
</dbReference>
<dbReference type="Proteomes" id="UP001141619">
    <property type="component" value="Unassembled WGS sequence"/>
</dbReference>
<proteinExistence type="predicted"/>
<comment type="caution">
    <text evidence="2">The sequence shown here is derived from an EMBL/GenBank/DDBJ whole genome shotgun (WGS) entry which is preliminary data.</text>
</comment>
<dbReference type="AlphaFoldDB" id="A0A9X3TVR2"/>
<keyword evidence="3" id="KW-1185">Reference proteome</keyword>
<evidence type="ECO:0000313" key="2">
    <source>
        <dbReference type="EMBL" id="MDA5192582.1"/>
    </source>
</evidence>
<dbReference type="Gene3D" id="3.40.50.850">
    <property type="entry name" value="Isochorismatase-like"/>
    <property type="match status" value="1"/>
</dbReference>
<dbReference type="SUPFAM" id="SSF52499">
    <property type="entry name" value="Isochorismatase-like hydrolases"/>
    <property type="match status" value="1"/>
</dbReference>
<sequence length="184" mass="20142">MLLEQSRSQLLVIDIQDRLAPHIANINEVVDNSAVLLAAAQRLDIPVTVTEQYVRGLGPTVEPLQPFIEGVKVFEKLHFSAVADPAIRRHLQQIDQSGGRNQIVICGIEAHVCVLQTALALARAGQNVAVVIDAVGSRRTESLDAARARLLQNGIEVVTTEMVLFEWLHVAGTDIFKDLSKLIQ</sequence>
<dbReference type="EMBL" id="JANWOI010000001">
    <property type="protein sequence ID" value="MDA5192582.1"/>
    <property type="molecule type" value="Genomic_DNA"/>
</dbReference>
<dbReference type="PANTHER" id="PTHR14119">
    <property type="entry name" value="HYDROLASE"/>
    <property type="match status" value="1"/>
</dbReference>
<gene>
    <name evidence="2" type="ORF">NYP16_01235</name>
</gene>
<reference evidence="2" key="2">
    <citation type="journal article" date="2023" name="Syst. Appl. Microbiol.">
        <title>Govania unica gen. nov., sp. nov., a rare biosphere bacterium that represents a novel family in the class Alphaproteobacteria.</title>
        <authorList>
            <person name="Vandamme P."/>
            <person name="Peeters C."/>
            <person name="Hettiarachchi A."/>
            <person name="Cnockaert M."/>
            <person name="Carlier A."/>
        </authorList>
    </citation>
    <scope>NUCLEOTIDE SEQUENCE</scope>
    <source>
        <strain evidence="2">LMG 31809</strain>
    </source>
</reference>
<organism evidence="2 3">
    <name type="scientific">Govanella unica</name>
    <dbReference type="NCBI Taxonomy" id="2975056"/>
    <lineage>
        <taxon>Bacteria</taxon>
        <taxon>Pseudomonadati</taxon>
        <taxon>Pseudomonadota</taxon>
        <taxon>Alphaproteobacteria</taxon>
        <taxon>Emcibacterales</taxon>
        <taxon>Govanellaceae</taxon>
        <taxon>Govanella</taxon>
    </lineage>
</organism>
<keyword evidence="2" id="KW-0378">Hydrolase</keyword>
<dbReference type="InterPro" id="IPR000868">
    <property type="entry name" value="Isochorismatase-like_dom"/>
</dbReference>
<accession>A0A9X3TVR2</accession>
<name>A0A9X3TVR2_9PROT</name>
<dbReference type="GO" id="GO:0016787">
    <property type="term" value="F:hydrolase activity"/>
    <property type="evidence" value="ECO:0007669"/>
    <property type="project" value="UniProtKB-KW"/>
</dbReference>
<dbReference type="RefSeq" id="WP_274942287.1">
    <property type="nucleotide sequence ID" value="NZ_JANWOI010000001.1"/>
</dbReference>
<dbReference type="Pfam" id="PF00857">
    <property type="entry name" value="Isochorismatase"/>
    <property type="match status" value="1"/>
</dbReference>
<feature type="domain" description="Isochorismatase-like" evidence="1">
    <location>
        <begin position="9"/>
        <end position="161"/>
    </location>
</feature>
<dbReference type="CDD" id="cd01012">
    <property type="entry name" value="YcaC_related"/>
    <property type="match status" value="1"/>
</dbReference>
<reference evidence="2" key="1">
    <citation type="submission" date="2022-08" db="EMBL/GenBank/DDBJ databases">
        <authorList>
            <person name="Vandamme P."/>
            <person name="Hettiarachchi A."/>
            <person name="Peeters C."/>
            <person name="Cnockaert M."/>
            <person name="Carlier A."/>
        </authorList>
    </citation>
    <scope>NUCLEOTIDE SEQUENCE</scope>
    <source>
        <strain evidence="2">LMG 31809</strain>
    </source>
</reference>
<evidence type="ECO:0000259" key="1">
    <source>
        <dbReference type="Pfam" id="PF00857"/>
    </source>
</evidence>